<organism evidence="2 3">
    <name type="scientific">Pseudoduganella plicata</name>
    <dbReference type="NCBI Taxonomy" id="321984"/>
    <lineage>
        <taxon>Bacteria</taxon>
        <taxon>Pseudomonadati</taxon>
        <taxon>Pseudomonadota</taxon>
        <taxon>Betaproteobacteria</taxon>
        <taxon>Burkholderiales</taxon>
        <taxon>Oxalobacteraceae</taxon>
        <taxon>Telluria group</taxon>
        <taxon>Pseudoduganella</taxon>
    </lineage>
</organism>
<protein>
    <submittedName>
        <fullName evidence="2">Uncharacterized protein</fullName>
    </submittedName>
</protein>
<dbReference type="EMBL" id="CP038026">
    <property type="protein sequence ID" value="QBQ38691.1"/>
    <property type="molecule type" value="Genomic_DNA"/>
</dbReference>
<accession>A0ABX5SGT5</accession>
<sequence>MTNKLDKIGGNYHDGKAEDAGYMTQSGNHAAGLEANDTPASTANPTSAAPTTPAASRAAPPAAQEEWT</sequence>
<keyword evidence="3" id="KW-1185">Reference proteome</keyword>
<reference evidence="2 3" key="1">
    <citation type="submission" date="2019-03" db="EMBL/GenBank/DDBJ databases">
        <title>Draft Genome Sequences of Six Type Strains of the Genus Massilia.</title>
        <authorList>
            <person name="Miess H."/>
            <person name="Frediansyhah A."/>
            <person name="Gross H."/>
        </authorList>
    </citation>
    <scope>NUCLEOTIDE SEQUENCE [LARGE SCALE GENOMIC DNA]</scope>
    <source>
        <strain evidence="2 3">DSM 17505</strain>
    </source>
</reference>
<feature type="region of interest" description="Disordered" evidence="1">
    <location>
        <begin position="1"/>
        <end position="68"/>
    </location>
</feature>
<feature type="compositionally biased region" description="Low complexity" evidence="1">
    <location>
        <begin position="38"/>
        <end position="68"/>
    </location>
</feature>
<proteinExistence type="predicted"/>
<dbReference type="RefSeq" id="WP_134387390.1">
    <property type="nucleotide sequence ID" value="NZ_CP038026.1"/>
</dbReference>
<evidence type="ECO:0000256" key="1">
    <source>
        <dbReference type="SAM" id="MobiDB-lite"/>
    </source>
</evidence>
<name>A0ABX5SGT5_9BURK</name>
<evidence type="ECO:0000313" key="3">
    <source>
        <dbReference type="Proteomes" id="UP000294359"/>
    </source>
</evidence>
<gene>
    <name evidence="2" type="ORF">E1742_22845</name>
</gene>
<evidence type="ECO:0000313" key="2">
    <source>
        <dbReference type="EMBL" id="QBQ38691.1"/>
    </source>
</evidence>
<dbReference type="Proteomes" id="UP000294359">
    <property type="component" value="Chromosome"/>
</dbReference>
<feature type="compositionally biased region" description="Basic and acidic residues" evidence="1">
    <location>
        <begin position="1"/>
        <end position="19"/>
    </location>
</feature>